<dbReference type="Pfam" id="PF00561">
    <property type="entry name" value="Abhydrolase_1"/>
    <property type="match status" value="1"/>
</dbReference>
<keyword evidence="2" id="KW-0378">Hydrolase</keyword>
<dbReference type="AlphaFoldDB" id="A0A0A2VA03"/>
<dbReference type="RefSeq" id="WP_052115080.1">
    <property type="nucleotide sequence ID" value="NZ_AVBG01000011.1"/>
</dbReference>
<dbReference type="OrthoDB" id="9776853at2"/>
<dbReference type="STRING" id="1385513.N780_03875"/>
<feature type="domain" description="AB hydrolase-1" evidence="1">
    <location>
        <begin position="16"/>
        <end position="119"/>
    </location>
</feature>
<dbReference type="Gene3D" id="3.40.50.1820">
    <property type="entry name" value="alpha/beta hydrolase"/>
    <property type="match status" value="1"/>
</dbReference>
<reference evidence="2 3" key="1">
    <citation type="submission" date="2013-08" db="EMBL/GenBank/DDBJ databases">
        <title>Genome of Pontibacillus chungwhensis.</title>
        <authorList>
            <person name="Wang Q."/>
            <person name="Wang G."/>
        </authorList>
    </citation>
    <scope>NUCLEOTIDE SEQUENCE [LARGE SCALE GENOMIC DNA]</scope>
    <source>
        <strain evidence="2 3">BH030062</strain>
    </source>
</reference>
<proteinExistence type="predicted"/>
<dbReference type="EMBL" id="AVBG01000011">
    <property type="protein sequence ID" value="KGP90545.1"/>
    <property type="molecule type" value="Genomic_DNA"/>
</dbReference>
<dbReference type="eggNOG" id="COG0596">
    <property type="taxonomic scope" value="Bacteria"/>
</dbReference>
<dbReference type="InterPro" id="IPR000639">
    <property type="entry name" value="Epox_hydrolase-like"/>
</dbReference>
<protein>
    <submittedName>
        <fullName evidence="2">Beta-ketoadipate enol-lactone hydrolase</fullName>
    </submittedName>
</protein>
<evidence type="ECO:0000259" key="1">
    <source>
        <dbReference type="Pfam" id="PF00561"/>
    </source>
</evidence>
<dbReference type="InterPro" id="IPR050266">
    <property type="entry name" value="AB_hydrolase_sf"/>
</dbReference>
<dbReference type="PANTHER" id="PTHR43798">
    <property type="entry name" value="MONOACYLGLYCEROL LIPASE"/>
    <property type="match status" value="1"/>
</dbReference>
<dbReference type="PRINTS" id="PR00412">
    <property type="entry name" value="EPOXHYDRLASE"/>
</dbReference>
<dbReference type="SUPFAM" id="SSF53474">
    <property type="entry name" value="alpha/beta-Hydrolases"/>
    <property type="match status" value="1"/>
</dbReference>
<name>A0A0A2VA03_9BACI</name>
<dbReference type="PANTHER" id="PTHR43798:SF33">
    <property type="entry name" value="HYDROLASE, PUTATIVE (AFU_ORTHOLOGUE AFUA_2G14860)-RELATED"/>
    <property type="match status" value="1"/>
</dbReference>
<comment type="caution">
    <text evidence="2">The sequence shown here is derived from an EMBL/GenBank/DDBJ whole genome shotgun (WGS) entry which is preliminary data.</text>
</comment>
<evidence type="ECO:0000313" key="2">
    <source>
        <dbReference type="EMBL" id="KGP90545.1"/>
    </source>
</evidence>
<dbReference type="Proteomes" id="UP000030153">
    <property type="component" value="Unassembled WGS sequence"/>
</dbReference>
<sequence>MLEYKVLGQDSSKEYVVLLHGIGGNSSIFFPQIKEFRKNFNIIAINLPGHKNSPSVDSYNEDFSFELASREVLRVLDYLNIEKAHFVGISLGSVLIHNILSIAPERMETVVLGGAITRINPLSRVLLTLGGLLKNMAPHMWIYSLFAYILMPKNSHKSSRDAFIKEATEMERKEFLGWYKILHTVERTFEHVQQVASHVPKLYLTGEEDHMFKGYIRKDAKEAGNSTLILVPGSGHVVNIDKPKEFNNCVLSFLKEKGDIKDHELRDSSLT</sequence>
<accession>A0A0A2VA03</accession>
<organism evidence="2 3">
    <name type="scientific">Pontibacillus chungwhensis BH030062</name>
    <dbReference type="NCBI Taxonomy" id="1385513"/>
    <lineage>
        <taxon>Bacteria</taxon>
        <taxon>Bacillati</taxon>
        <taxon>Bacillota</taxon>
        <taxon>Bacilli</taxon>
        <taxon>Bacillales</taxon>
        <taxon>Bacillaceae</taxon>
        <taxon>Pontibacillus</taxon>
    </lineage>
</organism>
<keyword evidence="3" id="KW-1185">Reference proteome</keyword>
<dbReference type="GO" id="GO:0016787">
    <property type="term" value="F:hydrolase activity"/>
    <property type="evidence" value="ECO:0007669"/>
    <property type="project" value="UniProtKB-KW"/>
</dbReference>
<dbReference type="GO" id="GO:0016020">
    <property type="term" value="C:membrane"/>
    <property type="evidence" value="ECO:0007669"/>
    <property type="project" value="TreeGrafter"/>
</dbReference>
<dbReference type="InterPro" id="IPR029058">
    <property type="entry name" value="AB_hydrolase_fold"/>
</dbReference>
<dbReference type="InterPro" id="IPR000073">
    <property type="entry name" value="AB_hydrolase_1"/>
</dbReference>
<evidence type="ECO:0000313" key="3">
    <source>
        <dbReference type="Proteomes" id="UP000030153"/>
    </source>
</evidence>
<gene>
    <name evidence="2" type="ORF">N780_03875</name>
</gene>